<dbReference type="SUPFAM" id="SSF48403">
    <property type="entry name" value="Ankyrin repeat"/>
    <property type="match status" value="1"/>
</dbReference>
<keyword evidence="5" id="KW-1185">Reference proteome</keyword>
<keyword evidence="1" id="KW-0677">Repeat</keyword>
<dbReference type="Proteomes" id="UP000481153">
    <property type="component" value="Unassembled WGS sequence"/>
</dbReference>
<proteinExistence type="predicted"/>
<sequence length="373" mass="40695">MHFMKRNVSVKRSVTSQCSMGSGCSSPTKTSVVEWTSATLSDYASSALTSDDAKKAITTWIVDNDVTGTQLLDMEASMVLSAANIKEPDDVAQVTKLMADLRTSVDNDKCPEIVASLKDLPAALEKAVYVYEKYPLIVDETGQAAQFFKYQRGCFLMAGSPNDMAAATLRRSLVAALRHGTIMTICFDKLAGLELDQFFDDTWFPSQVVDRHELFKPEVWTPLLRPAEGDPDPSMFLPNDAFKFAILCGNIEPPPRTLARIHEDTVAATLGLKEVVRNSVQLVEAGFDGDIEALKALLDKGYHLESEDGHKHTALSEAACQGHEEVLEWLLSLGANPNALNDAGRSPLYRAAYNGHSSVITLLLKAGADPRLT</sequence>
<dbReference type="VEuPathDB" id="FungiDB:AeMF1_013064"/>
<dbReference type="AlphaFoldDB" id="A0A6G0XTR2"/>
<dbReference type="GO" id="GO:0085020">
    <property type="term" value="P:protein K6-linked ubiquitination"/>
    <property type="evidence" value="ECO:0007669"/>
    <property type="project" value="TreeGrafter"/>
</dbReference>
<evidence type="ECO:0000256" key="3">
    <source>
        <dbReference type="PROSITE-ProRule" id="PRU00023"/>
    </source>
</evidence>
<dbReference type="GO" id="GO:0004842">
    <property type="term" value="F:ubiquitin-protein transferase activity"/>
    <property type="evidence" value="ECO:0007669"/>
    <property type="project" value="TreeGrafter"/>
</dbReference>
<feature type="repeat" description="ANK" evidence="3">
    <location>
        <begin position="310"/>
        <end position="342"/>
    </location>
</feature>
<name>A0A6G0XTR2_9STRA</name>
<protein>
    <submittedName>
        <fullName evidence="4">Uncharacterized protein</fullName>
    </submittedName>
</protein>
<keyword evidence="2 3" id="KW-0040">ANK repeat</keyword>
<gene>
    <name evidence="4" type="ORF">Ae201684_001413</name>
</gene>
<evidence type="ECO:0000313" key="5">
    <source>
        <dbReference type="Proteomes" id="UP000481153"/>
    </source>
</evidence>
<dbReference type="PANTHER" id="PTHR24171">
    <property type="entry name" value="ANKYRIN REPEAT DOMAIN-CONTAINING PROTEIN 39-RELATED"/>
    <property type="match status" value="1"/>
</dbReference>
<comment type="caution">
    <text evidence="4">The sequence shown here is derived from an EMBL/GenBank/DDBJ whole genome shotgun (WGS) entry which is preliminary data.</text>
</comment>
<dbReference type="EMBL" id="VJMJ01000012">
    <property type="protein sequence ID" value="KAF0743759.1"/>
    <property type="molecule type" value="Genomic_DNA"/>
</dbReference>
<dbReference type="PROSITE" id="PS51257">
    <property type="entry name" value="PROKAR_LIPOPROTEIN"/>
    <property type="match status" value="1"/>
</dbReference>
<dbReference type="InterPro" id="IPR002110">
    <property type="entry name" value="Ankyrin_rpt"/>
</dbReference>
<reference evidence="4 5" key="1">
    <citation type="submission" date="2019-07" db="EMBL/GenBank/DDBJ databases">
        <title>Genomics analysis of Aphanomyces spp. identifies a new class of oomycete effector associated with host adaptation.</title>
        <authorList>
            <person name="Gaulin E."/>
        </authorList>
    </citation>
    <scope>NUCLEOTIDE SEQUENCE [LARGE SCALE GENOMIC DNA]</scope>
    <source>
        <strain evidence="4 5">ATCC 201684</strain>
    </source>
</reference>
<evidence type="ECO:0000313" key="4">
    <source>
        <dbReference type="EMBL" id="KAF0743759.1"/>
    </source>
</evidence>
<dbReference type="PROSITE" id="PS50088">
    <property type="entry name" value="ANK_REPEAT"/>
    <property type="match status" value="2"/>
</dbReference>
<dbReference type="Gene3D" id="1.25.40.20">
    <property type="entry name" value="Ankyrin repeat-containing domain"/>
    <property type="match status" value="1"/>
</dbReference>
<feature type="repeat" description="ANK" evidence="3">
    <location>
        <begin position="343"/>
        <end position="373"/>
    </location>
</feature>
<dbReference type="InterPro" id="IPR036770">
    <property type="entry name" value="Ankyrin_rpt-contain_sf"/>
</dbReference>
<dbReference type="PANTHER" id="PTHR24171:SF8">
    <property type="entry name" value="BRCA1-ASSOCIATED RING DOMAIN PROTEIN 1"/>
    <property type="match status" value="1"/>
</dbReference>
<accession>A0A6G0XTR2</accession>
<organism evidence="4 5">
    <name type="scientific">Aphanomyces euteiches</name>
    <dbReference type="NCBI Taxonomy" id="100861"/>
    <lineage>
        <taxon>Eukaryota</taxon>
        <taxon>Sar</taxon>
        <taxon>Stramenopiles</taxon>
        <taxon>Oomycota</taxon>
        <taxon>Saprolegniomycetes</taxon>
        <taxon>Saprolegniales</taxon>
        <taxon>Verrucalvaceae</taxon>
        <taxon>Aphanomyces</taxon>
    </lineage>
</organism>
<dbReference type="PROSITE" id="PS50297">
    <property type="entry name" value="ANK_REP_REGION"/>
    <property type="match status" value="2"/>
</dbReference>
<evidence type="ECO:0000256" key="1">
    <source>
        <dbReference type="ARBA" id="ARBA00022737"/>
    </source>
</evidence>
<dbReference type="SMART" id="SM00248">
    <property type="entry name" value="ANK"/>
    <property type="match status" value="2"/>
</dbReference>
<evidence type="ECO:0000256" key="2">
    <source>
        <dbReference type="ARBA" id="ARBA00023043"/>
    </source>
</evidence>
<dbReference type="Pfam" id="PF12796">
    <property type="entry name" value="Ank_2"/>
    <property type="match status" value="1"/>
</dbReference>